<comment type="caution">
    <text evidence="2">The sequence shown here is derived from an EMBL/GenBank/DDBJ whole genome shotgun (WGS) entry which is preliminary data.</text>
</comment>
<dbReference type="Proteomes" id="UP000192491">
    <property type="component" value="Unassembled WGS sequence"/>
</dbReference>
<organism evidence="2 3">
    <name type="scientific">Thiothrix lacustris</name>
    <dbReference type="NCBI Taxonomy" id="525917"/>
    <lineage>
        <taxon>Bacteria</taxon>
        <taxon>Pseudomonadati</taxon>
        <taxon>Pseudomonadota</taxon>
        <taxon>Gammaproteobacteria</taxon>
        <taxon>Thiotrichales</taxon>
        <taxon>Thiotrichaceae</taxon>
        <taxon>Thiothrix</taxon>
    </lineage>
</organism>
<dbReference type="EMBL" id="MTEJ01000544">
    <property type="protein sequence ID" value="OQX01789.1"/>
    <property type="molecule type" value="Genomic_DNA"/>
</dbReference>
<evidence type="ECO:0000313" key="3">
    <source>
        <dbReference type="Proteomes" id="UP000192491"/>
    </source>
</evidence>
<feature type="chain" id="PRO_5012078694" description="DUF3757 domain-containing protein" evidence="1">
    <location>
        <begin position="21"/>
        <end position="157"/>
    </location>
</feature>
<evidence type="ECO:0008006" key="4">
    <source>
        <dbReference type="Google" id="ProtNLM"/>
    </source>
</evidence>
<sequence>MFTQWFFLAMAASMLSPSVAADDYTCPLSLEIKEKLVSEPADWSGMYEKSSGEIAYTGNNEVSDTINLVEIMLYSGEPKEQAALIPDNADNLSEEESDSLWSFKSPDEQKKHPLYMTCRYDGSSLGVFRKIATPVKACTWHFKPDAANNILTCVPAL</sequence>
<evidence type="ECO:0000313" key="2">
    <source>
        <dbReference type="EMBL" id="OQX01789.1"/>
    </source>
</evidence>
<dbReference type="AlphaFoldDB" id="A0A1Y1QBF2"/>
<protein>
    <recommendedName>
        <fullName evidence="4">DUF3757 domain-containing protein</fullName>
    </recommendedName>
</protein>
<name>A0A1Y1QBF2_9GAMM</name>
<accession>A0A1Y1QBF2</accession>
<dbReference type="NCBIfam" id="NF042415">
    <property type="entry name" value="STY0301_fam"/>
    <property type="match status" value="1"/>
</dbReference>
<evidence type="ECO:0000256" key="1">
    <source>
        <dbReference type="SAM" id="SignalP"/>
    </source>
</evidence>
<reference evidence="2 3" key="1">
    <citation type="submission" date="2017-01" db="EMBL/GenBank/DDBJ databases">
        <title>Novel large sulfur bacteria in the metagenomes of groundwater-fed chemosynthetic microbial mats in the Lake Huron basin.</title>
        <authorList>
            <person name="Sharrar A.M."/>
            <person name="Flood B.E."/>
            <person name="Bailey J.V."/>
            <person name="Jones D.S."/>
            <person name="Biddanda B."/>
            <person name="Ruberg S.A."/>
            <person name="Marcus D.N."/>
            <person name="Dick G.J."/>
        </authorList>
    </citation>
    <scope>NUCLEOTIDE SEQUENCE [LARGE SCALE GENOMIC DNA]</scope>
    <source>
        <strain evidence="2">A8</strain>
    </source>
</reference>
<keyword evidence="1" id="KW-0732">Signal</keyword>
<proteinExistence type="predicted"/>
<dbReference type="InterPro" id="IPR049973">
    <property type="entry name" value="STY0301-like"/>
</dbReference>
<gene>
    <name evidence="2" type="ORF">BWK73_44915</name>
</gene>
<feature type="signal peptide" evidence="1">
    <location>
        <begin position="1"/>
        <end position="20"/>
    </location>
</feature>